<dbReference type="EMBL" id="FTNO01000002">
    <property type="protein sequence ID" value="SIR56317.1"/>
    <property type="molecule type" value="Genomic_DNA"/>
</dbReference>
<evidence type="ECO:0000313" key="3">
    <source>
        <dbReference type="Proteomes" id="UP000186914"/>
    </source>
</evidence>
<reference evidence="3" key="1">
    <citation type="submission" date="2017-01" db="EMBL/GenBank/DDBJ databases">
        <authorList>
            <person name="Varghese N."/>
            <person name="Submissions S."/>
        </authorList>
    </citation>
    <scope>NUCLEOTIDE SEQUENCE [LARGE SCALE GENOMIC DNA]</scope>
    <source>
        <strain evidence="3">CGMCC 1.7737</strain>
    </source>
</reference>
<dbReference type="GO" id="GO:0003824">
    <property type="term" value="F:catalytic activity"/>
    <property type="evidence" value="ECO:0007669"/>
    <property type="project" value="InterPro"/>
</dbReference>
<keyword evidence="3" id="KW-1185">Reference proteome</keyword>
<dbReference type="Pfam" id="PF01048">
    <property type="entry name" value="PNP_UDP_1"/>
    <property type="match status" value="1"/>
</dbReference>
<dbReference type="CDD" id="cd09007">
    <property type="entry name" value="NP-I_spr0068"/>
    <property type="match status" value="1"/>
</dbReference>
<name>A0A1N7BY87_9EURY</name>
<evidence type="ECO:0000313" key="2">
    <source>
        <dbReference type="EMBL" id="SIR56317.1"/>
    </source>
</evidence>
<dbReference type="Gene3D" id="3.40.50.1580">
    <property type="entry name" value="Nucleoside phosphorylase domain"/>
    <property type="match status" value="1"/>
</dbReference>
<protein>
    <submittedName>
        <fullName evidence="2">Uridine phosphorylase</fullName>
    </submittedName>
</protein>
<dbReference type="OrthoDB" id="372302at2157"/>
<dbReference type="SUPFAM" id="SSF53167">
    <property type="entry name" value="Purine and uridine phosphorylases"/>
    <property type="match status" value="1"/>
</dbReference>
<feature type="domain" description="Nucleoside phosphorylase" evidence="1">
    <location>
        <begin position="69"/>
        <end position="223"/>
    </location>
</feature>
<dbReference type="GO" id="GO:0009116">
    <property type="term" value="P:nucleoside metabolic process"/>
    <property type="evidence" value="ECO:0007669"/>
    <property type="project" value="InterPro"/>
</dbReference>
<proteinExistence type="predicted"/>
<dbReference type="RefSeq" id="WP_076430811.1">
    <property type="nucleotide sequence ID" value="NZ_FTNO01000002.1"/>
</dbReference>
<organism evidence="2 3">
    <name type="scientific">Haladaptatus litoreus</name>
    <dbReference type="NCBI Taxonomy" id="553468"/>
    <lineage>
        <taxon>Archaea</taxon>
        <taxon>Methanobacteriati</taxon>
        <taxon>Methanobacteriota</taxon>
        <taxon>Stenosarchaea group</taxon>
        <taxon>Halobacteria</taxon>
        <taxon>Halobacteriales</taxon>
        <taxon>Haladaptataceae</taxon>
        <taxon>Haladaptatus</taxon>
    </lineage>
</organism>
<gene>
    <name evidence="2" type="ORF">SAMN05421858_2839</name>
</gene>
<dbReference type="InterPro" id="IPR035994">
    <property type="entry name" value="Nucleoside_phosphorylase_sf"/>
</dbReference>
<sequence length="250" mass="26945">MPIPKFGDKYDAPALFSPEDAVEAHSGKLPEMPPAVILGFEDELFEAVDERATDAVNYVRNQELQLLDENVGFVGDFGIGPTVTAIIAENVIAAGAEVVCLLCGCASLQKDIGLDEAILPTRAIRDEGVSHHYLPADEHVEPTPELVDCLDSSLVEAGIETHRGPTWSMGAMYRETIPEIEHYANEGVLSLGMAESAMLAVAAYRGVDSAVVHEVGDYLTTDEWEPNADESCSLPAMLDPTIEALRTYVS</sequence>
<evidence type="ECO:0000259" key="1">
    <source>
        <dbReference type="Pfam" id="PF01048"/>
    </source>
</evidence>
<dbReference type="AlphaFoldDB" id="A0A1N7BY87"/>
<dbReference type="InterPro" id="IPR000845">
    <property type="entry name" value="Nucleoside_phosphorylase_d"/>
</dbReference>
<accession>A0A1N7BY87</accession>
<dbReference type="Proteomes" id="UP000186914">
    <property type="component" value="Unassembled WGS sequence"/>
</dbReference>